<dbReference type="AlphaFoldDB" id="A0ABD1NG28"/>
<feature type="compositionally biased region" description="Basic and acidic residues" evidence="1">
    <location>
        <begin position="51"/>
        <end position="77"/>
    </location>
</feature>
<sequence length="412" mass="46001">MADGLEVEELSVIRENDDTTYFSVYIQLMKFSILFGKEKQNPKNKKRNKENRKQHQMEERKVNHLQEGPWRKGEVSSHPPEHFTLTLIDLILAKMHELKPGIQTSVSFFHVMELAVDPLELFFIIRLHLCQALIEVQVLSLLEVQWWPHLRGVIAHEVLHSNSQGRDIGVASPLDHPHINEVGRIYRLGLEMPNFLSIPAPPVLSQMRDEGPHHNMPRVLYRALTLPKGFDVLKEEKVGVAPPPQMHVVQGEQILMSEGDLATKPAKDGTGNELVAHTKGVIQMRALHVGGRCGVGGNLPPHVLHRQIIGLGKVCRLVLLGVDVLRGYKPTLDIEIVQGGRTVSIVHPVRHHPTGWNILKGADLCAGGSGQELCRSPSVYLQVEAHRKSPPDVVDIPQHIAFPSQGAEDVEV</sequence>
<evidence type="ECO:0000313" key="2">
    <source>
        <dbReference type="EMBL" id="KAL2347083.1"/>
    </source>
</evidence>
<gene>
    <name evidence="2" type="ORF">Fmac_001083</name>
</gene>
<comment type="caution">
    <text evidence="2">The sequence shown here is derived from an EMBL/GenBank/DDBJ whole genome shotgun (WGS) entry which is preliminary data.</text>
</comment>
<dbReference type="EMBL" id="JBGMDY010000001">
    <property type="protein sequence ID" value="KAL2347083.1"/>
    <property type="molecule type" value="Genomic_DNA"/>
</dbReference>
<dbReference type="Proteomes" id="UP001603857">
    <property type="component" value="Unassembled WGS sequence"/>
</dbReference>
<feature type="region of interest" description="Disordered" evidence="1">
    <location>
        <begin position="40"/>
        <end position="77"/>
    </location>
</feature>
<proteinExistence type="predicted"/>
<reference evidence="2 3" key="1">
    <citation type="submission" date="2024-08" db="EMBL/GenBank/DDBJ databases">
        <title>Insights into the chromosomal genome structure of Flemingia macrophylla.</title>
        <authorList>
            <person name="Ding Y."/>
            <person name="Zhao Y."/>
            <person name="Bi W."/>
            <person name="Wu M."/>
            <person name="Zhao G."/>
            <person name="Gong Y."/>
            <person name="Li W."/>
            <person name="Zhang P."/>
        </authorList>
    </citation>
    <scope>NUCLEOTIDE SEQUENCE [LARGE SCALE GENOMIC DNA]</scope>
    <source>
        <strain evidence="2">DYQJB</strain>
        <tissue evidence="2">Leaf</tissue>
    </source>
</reference>
<accession>A0ABD1NG28</accession>
<protein>
    <submittedName>
        <fullName evidence="2">Uncharacterized protein</fullName>
    </submittedName>
</protein>
<evidence type="ECO:0000256" key="1">
    <source>
        <dbReference type="SAM" id="MobiDB-lite"/>
    </source>
</evidence>
<keyword evidence="3" id="KW-1185">Reference proteome</keyword>
<name>A0ABD1NG28_9FABA</name>
<organism evidence="2 3">
    <name type="scientific">Flemingia macrophylla</name>
    <dbReference type="NCBI Taxonomy" id="520843"/>
    <lineage>
        <taxon>Eukaryota</taxon>
        <taxon>Viridiplantae</taxon>
        <taxon>Streptophyta</taxon>
        <taxon>Embryophyta</taxon>
        <taxon>Tracheophyta</taxon>
        <taxon>Spermatophyta</taxon>
        <taxon>Magnoliopsida</taxon>
        <taxon>eudicotyledons</taxon>
        <taxon>Gunneridae</taxon>
        <taxon>Pentapetalae</taxon>
        <taxon>rosids</taxon>
        <taxon>fabids</taxon>
        <taxon>Fabales</taxon>
        <taxon>Fabaceae</taxon>
        <taxon>Papilionoideae</taxon>
        <taxon>50 kb inversion clade</taxon>
        <taxon>NPAAA clade</taxon>
        <taxon>indigoferoid/millettioid clade</taxon>
        <taxon>Phaseoleae</taxon>
        <taxon>Flemingia</taxon>
    </lineage>
</organism>
<evidence type="ECO:0000313" key="3">
    <source>
        <dbReference type="Proteomes" id="UP001603857"/>
    </source>
</evidence>